<proteinExistence type="predicted"/>
<evidence type="ECO:0000313" key="2">
    <source>
        <dbReference type="WBParaSite" id="PEQ_0000015401-mRNA-1"/>
    </source>
</evidence>
<accession>A0A914R1M4</accession>
<evidence type="ECO:0000313" key="1">
    <source>
        <dbReference type="Proteomes" id="UP000887564"/>
    </source>
</evidence>
<sequence length="77" mass="8931">MLEQPADLEHFHRSTDLNFAMIRAKTGRVYYVNPYYIAAWSNVFQVTSLSGSKLKEDSLPSLCNFFGYSRIFKKAFL</sequence>
<dbReference type="WBParaSite" id="PEQ_0000015401-mRNA-1">
    <property type="protein sequence ID" value="PEQ_0000015401-mRNA-1"/>
    <property type="gene ID" value="PEQ_0000015401"/>
</dbReference>
<keyword evidence="1" id="KW-1185">Reference proteome</keyword>
<protein>
    <submittedName>
        <fullName evidence="2">Uncharacterized protein</fullName>
    </submittedName>
</protein>
<dbReference type="Proteomes" id="UP000887564">
    <property type="component" value="Unplaced"/>
</dbReference>
<reference evidence="2" key="1">
    <citation type="submission" date="2022-11" db="UniProtKB">
        <authorList>
            <consortium name="WormBaseParasite"/>
        </authorList>
    </citation>
    <scope>IDENTIFICATION</scope>
</reference>
<dbReference type="AlphaFoldDB" id="A0A914R1M4"/>
<organism evidence="1 2">
    <name type="scientific">Parascaris equorum</name>
    <name type="common">Equine roundworm</name>
    <dbReference type="NCBI Taxonomy" id="6256"/>
    <lineage>
        <taxon>Eukaryota</taxon>
        <taxon>Metazoa</taxon>
        <taxon>Ecdysozoa</taxon>
        <taxon>Nematoda</taxon>
        <taxon>Chromadorea</taxon>
        <taxon>Rhabditida</taxon>
        <taxon>Spirurina</taxon>
        <taxon>Ascaridomorpha</taxon>
        <taxon>Ascaridoidea</taxon>
        <taxon>Ascarididae</taxon>
        <taxon>Parascaris</taxon>
    </lineage>
</organism>
<name>A0A914R1M4_PAREQ</name>